<proteinExistence type="predicted"/>
<dbReference type="AlphaFoldDB" id="A0A8J2Q029"/>
<name>A0A8J2Q029_9BILA</name>
<evidence type="ECO:0000256" key="1">
    <source>
        <dbReference type="SAM" id="MobiDB-lite"/>
    </source>
</evidence>
<keyword evidence="3" id="KW-1185">Reference proteome</keyword>
<gene>
    <name evidence="2" type="ORF">CJOHNSTONI_LOCUS4772</name>
</gene>
<evidence type="ECO:0000313" key="3">
    <source>
        <dbReference type="Proteomes" id="UP000746747"/>
    </source>
</evidence>
<dbReference type="Proteomes" id="UP000746747">
    <property type="component" value="Unassembled WGS sequence"/>
</dbReference>
<dbReference type="OrthoDB" id="5823177at2759"/>
<accession>A0A8J2Q029</accession>
<comment type="caution">
    <text evidence="2">The sequence shown here is derived from an EMBL/GenBank/DDBJ whole genome shotgun (WGS) entry which is preliminary data.</text>
</comment>
<feature type="region of interest" description="Disordered" evidence="1">
    <location>
        <begin position="245"/>
        <end position="275"/>
    </location>
</feature>
<organism evidence="2 3">
    <name type="scientific">Cercopithifilaria johnstoni</name>
    <dbReference type="NCBI Taxonomy" id="2874296"/>
    <lineage>
        <taxon>Eukaryota</taxon>
        <taxon>Metazoa</taxon>
        <taxon>Ecdysozoa</taxon>
        <taxon>Nematoda</taxon>
        <taxon>Chromadorea</taxon>
        <taxon>Rhabditida</taxon>
        <taxon>Spirurina</taxon>
        <taxon>Spiruromorpha</taxon>
        <taxon>Filarioidea</taxon>
        <taxon>Onchocercidae</taxon>
        <taxon>Cercopithifilaria</taxon>
    </lineage>
</organism>
<protein>
    <submittedName>
        <fullName evidence="2">Uncharacterized protein</fullName>
    </submittedName>
</protein>
<reference evidence="2" key="1">
    <citation type="submission" date="2021-09" db="EMBL/GenBank/DDBJ databases">
        <authorList>
            <consortium name="Pathogen Informatics"/>
        </authorList>
    </citation>
    <scope>NUCLEOTIDE SEQUENCE</scope>
</reference>
<feature type="region of interest" description="Disordered" evidence="1">
    <location>
        <begin position="172"/>
        <end position="215"/>
    </location>
</feature>
<feature type="compositionally biased region" description="Polar residues" evidence="1">
    <location>
        <begin position="190"/>
        <end position="200"/>
    </location>
</feature>
<evidence type="ECO:0000313" key="2">
    <source>
        <dbReference type="EMBL" id="CAG9534653.1"/>
    </source>
</evidence>
<sequence length="433" mass="49982">MTQINCGLSISLQGCAYESILRLRFGGVMGRLPGSKSKLIKNTVSTDEISVKGNKRSYVRQRRKLNRRQEQPCTSNQKPKLACSLLEKLTKEVQTLSMEVVEFERRAQDRYRSLIDENISLRKQVNALSGRVAELCEKINELHSKEIAAEKYAHESKMENSPVLGLEPHVNGTFDETDDEEKPDEAVDTKGSTIDINELNSKPRKRRAAANKREGDYANMLKQNISFYEPKKCVIDTPKSREKKAKFLKKESDDGTDSDNSNDDSKEGNEISPWKMYKHIQIKPQQTDLPKPKIARSGGGRNVHFTDEWKQYATTVYPIDPSRYWNLPQAQYDLLIPDSDLEMYAKNPDKTEKEHFIRSIYDWFRSQHRVAQLRVVLSECSSAIDFSDLWDVYVKEMKRRGWPVYGKRLRKGEVSTAKQQILEDFIDSNIQIF</sequence>
<dbReference type="EMBL" id="CAKAEH010001321">
    <property type="protein sequence ID" value="CAG9534653.1"/>
    <property type="molecule type" value="Genomic_DNA"/>
</dbReference>